<dbReference type="EMBL" id="MU002100">
    <property type="protein sequence ID" value="KAF2789995.1"/>
    <property type="molecule type" value="Genomic_DNA"/>
</dbReference>
<dbReference type="PANTHER" id="PTHR31001">
    <property type="entry name" value="UNCHARACTERIZED TRANSCRIPTIONAL REGULATORY PROTEIN"/>
    <property type="match status" value="1"/>
</dbReference>
<dbReference type="Pfam" id="PF04082">
    <property type="entry name" value="Fungal_trans"/>
    <property type="match status" value="1"/>
</dbReference>
<gene>
    <name evidence="4" type="ORF">K505DRAFT_252168</name>
</gene>
<evidence type="ECO:0000256" key="2">
    <source>
        <dbReference type="ARBA" id="ARBA00023242"/>
    </source>
</evidence>
<organism evidence="4 5">
    <name type="scientific">Melanomma pulvis-pyrius CBS 109.77</name>
    <dbReference type="NCBI Taxonomy" id="1314802"/>
    <lineage>
        <taxon>Eukaryota</taxon>
        <taxon>Fungi</taxon>
        <taxon>Dikarya</taxon>
        <taxon>Ascomycota</taxon>
        <taxon>Pezizomycotina</taxon>
        <taxon>Dothideomycetes</taxon>
        <taxon>Pleosporomycetidae</taxon>
        <taxon>Pleosporales</taxon>
        <taxon>Melanommataceae</taxon>
        <taxon>Melanomma</taxon>
    </lineage>
</organism>
<keyword evidence="5" id="KW-1185">Reference proteome</keyword>
<accession>A0A6A6X1F8</accession>
<dbReference type="Proteomes" id="UP000799757">
    <property type="component" value="Unassembled WGS sequence"/>
</dbReference>
<keyword evidence="2" id="KW-0539">Nucleus</keyword>
<sequence>MDATIDIPPTPSLSQDDQAVDAVNAESFRPGYLGPTSYALILPRSDESSLLRGRQTSVDSEHSDLELSYQHHLTKSIRTQMATDILKTLRHFKLIHEFVLDYCEACKTGVVPTPLEADAVNALKMTVDEFNLLSTLPDPRLIATVLENTSRPLNISPALQPREFYKTCTGDNLRFETIGYILATAGRSMLWELGPFRQGDNSLRKSQLADEMLRSSTTCLFICSLVSPVNDVMIWMFHENLLLTNMMCGYAGPPAWRRLGELTTQIYALGIHKESNGSNLPRFILESRRRIFCSTYNQDKTISTFLGRPIRLSKRHTDIKLPLDISDDDLTGDEAGFIVACRSLDDNGWNTNEKSYGGHLRASWLRARYISHQFREEILDFALAKVTPNVKLQLLDISRRIRESWNSFPSHIRYEPMHWNEDVPSGVRLALVYIYLTHFYNEFMIQKLLDSYPLIQNVALLRVSMDLLSATMILSVVRDRAYDMTRDFFHAVLLFGIPSGSVLSTVLQEQHRTGQPFPDFMTRSEIIRKLSVLISHLDTAARLDSGASPGDGNYNHCRKAAKAFTRVIDTVLNAESDVPPSGAEMSLNLDMFTAPGLDGFDGMDLGSSGLADGFDWGAIGQWTL</sequence>
<comment type="subcellular location">
    <subcellularLocation>
        <location evidence="1">Nucleus</location>
    </subcellularLocation>
</comment>
<dbReference type="CDD" id="cd12148">
    <property type="entry name" value="fungal_TF_MHR"/>
    <property type="match status" value="1"/>
</dbReference>
<dbReference type="GO" id="GO:0005634">
    <property type="term" value="C:nucleus"/>
    <property type="evidence" value="ECO:0007669"/>
    <property type="project" value="UniProtKB-SubCell"/>
</dbReference>
<dbReference type="PANTHER" id="PTHR31001:SF82">
    <property type="entry name" value="ZN(II)2CYS6 TRANSCRIPTION FACTOR (EUROFUNG)"/>
    <property type="match status" value="1"/>
</dbReference>
<proteinExistence type="predicted"/>
<dbReference type="SMART" id="SM00906">
    <property type="entry name" value="Fungal_trans"/>
    <property type="match status" value="1"/>
</dbReference>
<reference evidence="4" key="1">
    <citation type="journal article" date="2020" name="Stud. Mycol.">
        <title>101 Dothideomycetes genomes: a test case for predicting lifestyles and emergence of pathogens.</title>
        <authorList>
            <person name="Haridas S."/>
            <person name="Albert R."/>
            <person name="Binder M."/>
            <person name="Bloem J."/>
            <person name="Labutti K."/>
            <person name="Salamov A."/>
            <person name="Andreopoulos B."/>
            <person name="Baker S."/>
            <person name="Barry K."/>
            <person name="Bills G."/>
            <person name="Bluhm B."/>
            <person name="Cannon C."/>
            <person name="Castanera R."/>
            <person name="Culley D."/>
            <person name="Daum C."/>
            <person name="Ezra D."/>
            <person name="Gonzalez J."/>
            <person name="Henrissat B."/>
            <person name="Kuo A."/>
            <person name="Liang C."/>
            <person name="Lipzen A."/>
            <person name="Lutzoni F."/>
            <person name="Magnuson J."/>
            <person name="Mondo S."/>
            <person name="Nolan M."/>
            <person name="Ohm R."/>
            <person name="Pangilinan J."/>
            <person name="Park H.-J."/>
            <person name="Ramirez L."/>
            <person name="Alfaro M."/>
            <person name="Sun H."/>
            <person name="Tritt A."/>
            <person name="Yoshinaga Y."/>
            <person name="Zwiers L.-H."/>
            <person name="Turgeon B."/>
            <person name="Goodwin S."/>
            <person name="Spatafora J."/>
            <person name="Crous P."/>
            <person name="Grigoriev I."/>
        </authorList>
    </citation>
    <scope>NUCLEOTIDE SEQUENCE</scope>
    <source>
        <strain evidence="4">CBS 109.77</strain>
    </source>
</reference>
<feature type="domain" description="Xylanolytic transcriptional activator regulatory" evidence="3">
    <location>
        <begin position="255"/>
        <end position="328"/>
    </location>
</feature>
<name>A0A6A6X1F8_9PLEO</name>
<dbReference type="GO" id="GO:0003677">
    <property type="term" value="F:DNA binding"/>
    <property type="evidence" value="ECO:0007669"/>
    <property type="project" value="InterPro"/>
</dbReference>
<protein>
    <recommendedName>
        <fullName evidence="3">Xylanolytic transcriptional activator regulatory domain-containing protein</fullName>
    </recommendedName>
</protein>
<evidence type="ECO:0000259" key="3">
    <source>
        <dbReference type="SMART" id="SM00906"/>
    </source>
</evidence>
<evidence type="ECO:0000313" key="4">
    <source>
        <dbReference type="EMBL" id="KAF2789995.1"/>
    </source>
</evidence>
<dbReference type="GO" id="GO:0008270">
    <property type="term" value="F:zinc ion binding"/>
    <property type="evidence" value="ECO:0007669"/>
    <property type="project" value="InterPro"/>
</dbReference>
<dbReference type="OrthoDB" id="4898680at2759"/>
<evidence type="ECO:0000256" key="1">
    <source>
        <dbReference type="ARBA" id="ARBA00004123"/>
    </source>
</evidence>
<dbReference type="InterPro" id="IPR007219">
    <property type="entry name" value="XnlR_reg_dom"/>
</dbReference>
<dbReference type="AlphaFoldDB" id="A0A6A6X1F8"/>
<evidence type="ECO:0000313" key="5">
    <source>
        <dbReference type="Proteomes" id="UP000799757"/>
    </source>
</evidence>
<dbReference type="InterPro" id="IPR050613">
    <property type="entry name" value="Sec_Metabolite_Reg"/>
</dbReference>
<dbReference type="GO" id="GO:0006351">
    <property type="term" value="P:DNA-templated transcription"/>
    <property type="evidence" value="ECO:0007669"/>
    <property type="project" value="InterPro"/>
</dbReference>